<dbReference type="OrthoDB" id="5196645at2"/>
<evidence type="ECO:0000259" key="2">
    <source>
        <dbReference type="Pfam" id="PF07510"/>
    </source>
</evidence>
<dbReference type="Proteomes" id="UP000070598">
    <property type="component" value="Unassembled WGS sequence"/>
</dbReference>
<feature type="signal peptide" evidence="1">
    <location>
        <begin position="1"/>
        <end position="28"/>
    </location>
</feature>
<reference evidence="3 6" key="1">
    <citation type="submission" date="2015-02" db="EMBL/GenBank/DDBJ databases">
        <title>Physiological reanalysis, assessment of diazotrophy, and genome sequences of multiple isolates of Streptomyces thermoautotrophicus.</title>
        <authorList>
            <person name="MacKellar D.C."/>
            <person name="Lieber L."/>
            <person name="Norman J."/>
            <person name="Bolger A."/>
            <person name="Tobin C."/>
            <person name="Murray J.W."/>
            <person name="Prell J."/>
        </authorList>
    </citation>
    <scope>NUCLEOTIDE SEQUENCE [LARGE SCALE GENOMIC DNA]</scope>
    <source>
        <strain evidence="3 6">UBT1</strain>
    </source>
</reference>
<dbReference type="InterPro" id="IPR011089">
    <property type="entry name" value="GmrSD_C"/>
</dbReference>
<dbReference type="AlphaFoldDB" id="A0A132N2J5"/>
<organism evidence="3 6">
    <name type="scientific">Carbonactinospora thermoautotrophica</name>
    <dbReference type="NCBI Taxonomy" id="1469144"/>
    <lineage>
        <taxon>Bacteria</taxon>
        <taxon>Bacillati</taxon>
        <taxon>Actinomycetota</taxon>
        <taxon>Actinomycetes</taxon>
        <taxon>Kitasatosporales</taxon>
        <taxon>Carbonactinosporaceae</taxon>
        <taxon>Carbonactinospora</taxon>
    </lineage>
</organism>
<proteinExistence type="predicted"/>
<evidence type="ECO:0000313" key="5">
    <source>
        <dbReference type="Proteomes" id="UP000070598"/>
    </source>
</evidence>
<dbReference type="EMBL" id="JYIK01001121">
    <property type="protein sequence ID" value="KWX04910.1"/>
    <property type="molecule type" value="Genomic_DNA"/>
</dbReference>
<dbReference type="PATRIC" id="fig|1469144.8.peg.3766"/>
<dbReference type="PANTHER" id="PTHR24094">
    <property type="entry name" value="SECRETED PROTEIN"/>
    <property type="match status" value="1"/>
</dbReference>
<sequence length="210" mass="23607">MVRLPAVLSALLLGLSLGLVTGTTPAQAYPPTPPDETTIRNELATLRVETPHSMTGYSRDRFPHWITQYGTCNTREVVLQRDGVDVQVGSDCYPTSGRWYSVYDQKWLYQASEVSIDHVVPLANAWRSGADLWDDARRRDFANDLASQELIAVSATSNSAKGDQSPDQWKPTNTGYWCMYARSWVHVKYKWSLAVTSSEKSALYSMLDYC</sequence>
<evidence type="ECO:0000313" key="6">
    <source>
        <dbReference type="Proteomes" id="UP000070659"/>
    </source>
</evidence>
<keyword evidence="1" id="KW-0732">Signal</keyword>
<dbReference type="Proteomes" id="UP000070659">
    <property type="component" value="Unassembled WGS sequence"/>
</dbReference>
<protein>
    <recommendedName>
        <fullName evidence="2">GmrSD restriction endonucleases C-terminal domain-containing protein</fullName>
    </recommendedName>
</protein>
<dbReference type="PANTHER" id="PTHR24094:SF15">
    <property type="entry name" value="AMP-DEPENDENT SYNTHETASE_LIGASE DOMAIN-CONTAINING PROTEIN-RELATED"/>
    <property type="match status" value="1"/>
</dbReference>
<feature type="chain" id="PRO_5010447052" description="GmrSD restriction endonucleases C-terminal domain-containing protein" evidence="1">
    <location>
        <begin position="29"/>
        <end position="210"/>
    </location>
</feature>
<dbReference type="EMBL" id="JYIJ01000015">
    <property type="protein sequence ID" value="KWX04359.1"/>
    <property type="molecule type" value="Genomic_DNA"/>
</dbReference>
<evidence type="ECO:0000313" key="3">
    <source>
        <dbReference type="EMBL" id="KWX04359.1"/>
    </source>
</evidence>
<evidence type="ECO:0000313" key="4">
    <source>
        <dbReference type="EMBL" id="KWX04910.1"/>
    </source>
</evidence>
<reference evidence="5" key="2">
    <citation type="submission" date="2015-02" db="EMBL/GenBank/DDBJ databases">
        <title>Physiological reanalysis, assessment of diazotrophy, and genome sequences of multiple isolates of Streptomyces thermoautotrophicus.</title>
        <authorList>
            <person name="MacKellar D.C."/>
            <person name="Lieber L."/>
            <person name="Norman J."/>
            <person name="Bolger A."/>
            <person name="Tobin C."/>
            <person name="Murray J.W."/>
            <person name="Friesen M."/>
            <person name="Prell J."/>
        </authorList>
    </citation>
    <scope>NUCLEOTIDE SEQUENCE [LARGE SCALE GENOMIC DNA]</scope>
    <source>
        <strain evidence="5">UBT1</strain>
    </source>
</reference>
<comment type="caution">
    <text evidence="3">The sequence shown here is derived from an EMBL/GenBank/DDBJ whole genome shotgun (WGS) entry which is preliminary data.</text>
</comment>
<evidence type="ECO:0000256" key="1">
    <source>
        <dbReference type="SAM" id="SignalP"/>
    </source>
</evidence>
<feature type="domain" description="GmrSD restriction endonucleases C-terminal" evidence="2">
    <location>
        <begin position="105"/>
        <end position="203"/>
    </location>
</feature>
<gene>
    <name evidence="3" type="ORF">TH66_07040</name>
    <name evidence="4" type="ORF">TR74_23995</name>
</gene>
<dbReference type="Pfam" id="PF07510">
    <property type="entry name" value="GmrSD_C"/>
    <property type="match status" value="1"/>
</dbReference>
<name>A0A132N2J5_9ACTN</name>
<accession>A0A132N2J5</accession>